<gene>
    <name evidence="14" type="ORF">SAMN05216313_1079</name>
</gene>
<comment type="subunit">
    <text evidence="10">Forms a ring-shaped head-to-tail homodimer around DNA.</text>
</comment>
<keyword evidence="7 10" id="KW-0235">DNA replication</keyword>
<feature type="domain" description="DNA polymerase III beta sliding clamp C-terminal" evidence="13">
    <location>
        <begin position="251"/>
        <end position="366"/>
    </location>
</feature>
<evidence type="ECO:0000256" key="8">
    <source>
        <dbReference type="ARBA" id="ARBA00022932"/>
    </source>
</evidence>
<dbReference type="RefSeq" id="WP_092362397.1">
    <property type="nucleotide sequence ID" value="NZ_CABJCG010000036.1"/>
</dbReference>
<evidence type="ECO:0000259" key="11">
    <source>
        <dbReference type="Pfam" id="PF00712"/>
    </source>
</evidence>
<comment type="similarity">
    <text evidence="2 10">Belongs to the beta sliding clamp family.</text>
</comment>
<dbReference type="Pfam" id="PF02767">
    <property type="entry name" value="DNA_pol3_beta_2"/>
    <property type="match status" value="1"/>
</dbReference>
<dbReference type="GO" id="GO:0003887">
    <property type="term" value="F:DNA-directed DNA polymerase activity"/>
    <property type="evidence" value="ECO:0007669"/>
    <property type="project" value="UniProtKB-UniRule"/>
</dbReference>
<dbReference type="GO" id="GO:0009360">
    <property type="term" value="C:DNA polymerase III complex"/>
    <property type="evidence" value="ECO:0007669"/>
    <property type="project" value="InterPro"/>
</dbReference>
<dbReference type="Pfam" id="PF00712">
    <property type="entry name" value="DNA_pol3_beta"/>
    <property type="match status" value="1"/>
</dbReference>
<dbReference type="GO" id="GO:0006271">
    <property type="term" value="P:DNA strand elongation involved in DNA replication"/>
    <property type="evidence" value="ECO:0007669"/>
    <property type="project" value="TreeGrafter"/>
</dbReference>
<evidence type="ECO:0000256" key="3">
    <source>
        <dbReference type="ARBA" id="ARBA00021035"/>
    </source>
</evidence>
<dbReference type="STRING" id="460384.SAMN05216313_1079"/>
<evidence type="ECO:0000256" key="5">
    <source>
        <dbReference type="ARBA" id="ARBA00022679"/>
    </source>
</evidence>
<evidence type="ECO:0000256" key="7">
    <source>
        <dbReference type="ARBA" id="ARBA00022705"/>
    </source>
</evidence>
<evidence type="ECO:0000256" key="1">
    <source>
        <dbReference type="ARBA" id="ARBA00004496"/>
    </source>
</evidence>
<keyword evidence="5 10" id="KW-0808">Transferase</keyword>
<proteinExistence type="inferred from homology"/>
<organism evidence="14 15">
    <name type="scientific">Enterocloster lavalensis</name>
    <dbReference type="NCBI Taxonomy" id="460384"/>
    <lineage>
        <taxon>Bacteria</taxon>
        <taxon>Bacillati</taxon>
        <taxon>Bacillota</taxon>
        <taxon>Clostridia</taxon>
        <taxon>Lachnospirales</taxon>
        <taxon>Lachnospiraceae</taxon>
        <taxon>Enterocloster</taxon>
    </lineage>
</organism>
<dbReference type="GO" id="GO:0008408">
    <property type="term" value="F:3'-5' exonuclease activity"/>
    <property type="evidence" value="ECO:0007669"/>
    <property type="project" value="InterPro"/>
</dbReference>
<keyword evidence="15" id="KW-1185">Reference proteome</keyword>
<evidence type="ECO:0000256" key="2">
    <source>
        <dbReference type="ARBA" id="ARBA00010752"/>
    </source>
</evidence>
<keyword evidence="9" id="KW-0238">DNA-binding</keyword>
<evidence type="ECO:0000313" key="15">
    <source>
        <dbReference type="Proteomes" id="UP000198508"/>
    </source>
</evidence>
<feature type="domain" description="DNA polymerase III beta sliding clamp N-terminal" evidence="11">
    <location>
        <begin position="1"/>
        <end position="121"/>
    </location>
</feature>
<dbReference type="PIRSF" id="PIRSF000804">
    <property type="entry name" value="DNA_pol_III_b"/>
    <property type="match status" value="1"/>
</dbReference>
<dbReference type="Proteomes" id="UP000198508">
    <property type="component" value="Unassembled WGS sequence"/>
</dbReference>
<dbReference type="InterPro" id="IPR022634">
    <property type="entry name" value="DNA_polIII_beta_N"/>
</dbReference>
<evidence type="ECO:0000256" key="4">
    <source>
        <dbReference type="ARBA" id="ARBA00022490"/>
    </source>
</evidence>
<dbReference type="PANTHER" id="PTHR30478:SF0">
    <property type="entry name" value="BETA SLIDING CLAMP"/>
    <property type="match status" value="1"/>
</dbReference>
<comment type="subcellular location">
    <subcellularLocation>
        <location evidence="1 10">Cytoplasm</location>
    </subcellularLocation>
</comment>
<evidence type="ECO:0000256" key="6">
    <source>
        <dbReference type="ARBA" id="ARBA00022695"/>
    </source>
</evidence>
<dbReference type="Gene3D" id="3.10.150.10">
    <property type="entry name" value="DNA Polymerase III, subunit A, domain 2"/>
    <property type="match status" value="2"/>
</dbReference>
<evidence type="ECO:0000256" key="9">
    <source>
        <dbReference type="ARBA" id="ARBA00023125"/>
    </source>
</evidence>
<evidence type="ECO:0000256" key="10">
    <source>
        <dbReference type="PIRNR" id="PIRNR000804"/>
    </source>
</evidence>
<dbReference type="Pfam" id="PF02768">
    <property type="entry name" value="DNA_pol3_beta_3"/>
    <property type="match status" value="1"/>
</dbReference>
<sequence>MKLRFQKDALVNGINIVLKAVPSKTTMSILECILIDASGSEIKLTGNDMELGIETKVAGEILEHGKIALDAKLFSEITRRVSSESSAVVSIESDERFNTTIRCENSVFNIQGRDGEEFAYLPYIERDKYICLSQFTLKEVIQQTIFSISPNDSNKMMSGELFEVNENQLQVVSLDGHRISIRKVRLKDHYDDIKVIVPGKTLGEVSKILSGDNEKEVLIYFSANHILFEFDNTIVVSRLIEGEYFRISQMLSSDYETKISINKKEFLDCIERATILIRENDKKPLIINITDNSMQLKLNSSFGSMNADLLIHKNGKDIMIGFNPKFLIDALRAIDDEEINLYMMNPKSPCFIKDDEENYIYLILPVNFNAASV</sequence>
<protein>
    <recommendedName>
        <fullName evidence="3 10">Beta sliding clamp</fullName>
    </recommendedName>
</protein>
<dbReference type="SUPFAM" id="SSF55979">
    <property type="entry name" value="DNA clamp"/>
    <property type="match status" value="3"/>
</dbReference>
<comment type="function">
    <text evidence="10">Confers DNA tethering and processivity to DNA polymerases and other proteins. Acts as a clamp, forming a ring around DNA (a reaction catalyzed by the clamp-loading complex) which diffuses in an ATP-independent manner freely and bidirectionally along dsDNA. Initially characterized for its ability to contact the catalytic subunit of DNA polymerase III (Pol III), a complex, multichain enzyme responsible for most of the replicative synthesis in bacteria; Pol III exhibits 3'-5' exonuclease proofreading activity. The beta chain is required for initiation of replication as well as for processivity of DNA replication.</text>
</comment>
<feature type="domain" description="DNA polymerase III beta sliding clamp central" evidence="12">
    <location>
        <begin position="132"/>
        <end position="244"/>
    </location>
</feature>
<dbReference type="InterPro" id="IPR022637">
    <property type="entry name" value="DNA_polIII_beta_cen"/>
</dbReference>
<dbReference type="NCBIfam" id="TIGR00663">
    <property type="entry name" value="dnan"/>
    <property type="match status" value="1"/>
</dbReference>
<dbReference type="GO" id="GO:0003677">
    <property type="term" value="F:DNA binding"/>
    <property type="evidence" value="ECO:0007669"/>
    <property type="project" value="UniProtKB-UniRule"/>
</dbReference>
<dbReference type="GO" id="GO:0005737">
    <property type="term" value="C:cytoplasm"/>
    <property type="evidence" value="ECO:0007669"/>
    <property type="project" value="UniProtKB-SubCell"/>
</dbReference>
<reference evidence="15" key="1">
    <citation type="submission" date="2016-10" db="EMBL/GenBank/DDBJ databases">
        <authorList>
            <person name="Varghese N."/>
            <person name="Submissions S."/>
        </authorList>
    </citation>
    <scope>NUCLEOTIDE SEQUENCE [LARGE SCALE GENOMIC DNA]</scope>
    <source>
        <strain evidence="15">NLAE-zl-G277</strain>
    </source>
</reference>
<dbReference type="InterPro" id="IPR001001">
    <property type="entry name" value="DNA_polIII_beta"/>
</dbReference>
<evidence type="ECO:0000259" key="12">
    <source>
        <dbReference type="Pfam" id="PF02767"/>
    </source>
</evidence>
<keyword evidence="4 10" id="KW-0963">Cytoplasm</keyword>
<name>A0A1I0ES70_9FIRM</name>
<evidence type="ECO:0000313" key="14">
    <source>
        <dbReference type="EMBL" id="SET48211.1"/>
    </source>
</evidence>
<dbReference type="CDD" id="cd00140">
    <property type="entry name" value="beta_clamp"/>
    <property type="match status" value="1"/>
</dbReference>
<dbReference type="SMART" id="SM00480">
    <property type="entry name" value="POL3Bc"/>
    <property type="match status" value="1"/>
</dbReference>
<dbReference type="InterPro" id="IPR046938">
    <property type="entry name" value="DNA_clamp_sf"/>
</dbReference>
<keyword evidence="8 10" id="KW-0239">DNA-directed DNA polymerase</keyword>
<dbReference type="PANTHER" id="PTHR30478">
    <property type="entry name" value="DNA POLYMERASE III SUBUNIT BETA"/>
    <property type="match status" value="1"/>
</dbReference>
<dbReference type="InterPro" id="IPR022635">
    <property type="entry name" value="DNA_polIII_beta_C"/>
</dbReference>
<dbReference type="EMBL" id="FOIM01000007">
    <property type="protein sequence ID" value="SET48211.1"/>
    <property type="molecule type" value="Genomic_DNA"/>
</dbReference>
<dbReference type="GeneID" id="93281280"/>
<dbReference type="AlphaFoldDB" id="A0A1I0ES70"/>
<keyword evidence="6 10" id="KW-0548">Nucleotidyltransferase</keyword>
<accession>A0A1I0ES70</accession>
<evidence type="ECO:0000259" key="13">
    <source>
        <dbReference type="Pfam" id="PF02768"/>
    </source>
</evidence>